<dbReference type="GO" id="GO:0008168">
    <property type="term" value="F:methyltransferase activity"/>
    <property type="evidence" value="ECO:0007669"/>
    <property type="project" value="UniProtKB-KW"/>
</dbReference>
<dbReference type="InterPro" id="IPR018063">
    <property type="entry name" value="SAM_MeTrfase_RsmI_CS"/>
</dbReference>
<keyword evidence="4 7" id="KW-0808">Transferase</keyword>
<dbReference type="NCBIfam" id="TIGR00096">
    <property type="entry name" value="16S rRNA (cytidine(1402)-2'-O)-methyltransferase"/>
    <property type="match status" value="1"/>
</dbReference>
<evidence type="ECO:0000256" key="4">
    <source>
        <dbReference type="ARBA" id="ARBA00022679"/>
    </source>
</evidence>
<name>A0A3B1BMH5_9ZZZZ</name>
<dbReference type="InterPro" id="IPR014776">
    <property type="entry name" value="4pyrrole_Mease_sub2"/>
</dbReference>
<gene>
    <name evidence="7" type="ORF">MNBD_NITROSPINAE01-186</name>
</gene>
<evidence type="ECO:0000259" key="6">
    <source>
        <dbReference type="Pfam" id="PF00590"/>
    </source>
</evidence>
<keyword evidence="3 7" id="KW-0489">Methyltransferase</keyword>
<evidence type="ECO:0000256" key="1">
    <source>
        <dbReference type="ARBA" id="ARBA00022490"/>
    </source>
</evidence>
<dbReference type="PROSITE" id="PS01296">
    <property type="entry name" value="RSMI"/>
    <property type="match status" value="1"/>
</dbReference>
<organism evidence="7">
    <name type="scientific">hydrothermal vent metagenome</name>
    <dbReference type="NCBI Taxonomy" id="652676"/>
    <lineage>
        <taxon>unclassified sequences</taxon>
        <taxon>metagenomes</taxon>
        <taxon>ecological metagenomes</taxon>
    </lineage>
</organism>
<dbReference type="HAMAP" id="MF_01877">
    <property type="entry name" value="16SrRNA_methyltr_I"/>
    <property type="match status" value="1"/>
</dbReference>
<dbReference type="Gene3D" id="3.30.950.10">
    <property type="entry name" value="Methyltransferase, Cobalt-precorrin-4 Transmethylase, Domain 2"/>
    <property type="match status" value="1"/>
</dbReference>
<dbReference type="PANTHER" id="PTHR46111:SF1">
    <property type="entry name" value="RIBOSOMAL RNA SMALL SUBUNIT METHYLTRANSFERASE I"/>
    <property type="match status" value="1"/>
</dbReference>
<protein>
    <submittedName>
        <fullName evidence="7">16S rRNA (Cytidine(1402)-2'-O)-methyltransferase</fullName>
        <ecNumber evidence="7">2.1.1.198</ecNumber>
    </submittedName>
</protein>
<proteinExistence type="inferred from homology"/>
<evidence type="ECO:0000256" key="5">
    <source>
        <dbReference type="ARBA" id="ARBA00022691"/>
    </source>
</evidence>
<dbReference type="SUPFAM" id="SSF53790">
    <property type="entry name" value="Tetrapyrrole methylase"/>
    <property type="match status" value="1"/>
</dbReference>
<keyword evidence="2" id="KW-0698">rRNA processing</keyword>
<dbReference type="Pfam" id="PF00590">
    <property type="entry name" value="TP_methylase"/>
    <property type="match status" value="1"/>
</dbReference>
<dbReference type="InterPro" id="IPR035996">
    <property type="entry name" value="4pyrrol_Methylase_sf"/>
</dbReference>
<dbReference type="PANTHER" id="PTHR46111">
    <property type="entry name" value="RIBOSOMAL RNA SMALL SUBUNIT METHYLTRANSFERASE I"/>
    <property type="match status" value="1"/>
</dbReference>
<dbReference type="InterPro" id="IPR000878">
    <property type="entry name" value="4pyrrol_Mease"/>
</dbReference>
<dbReference type="CDD" id="cd11648">
    <property type="entry name" value="RsmI"/>
    <property type="match status" value="1"/>
</dbReference>
<feature type="domain" description="Tetrapyrrole methylase" evidence="6">
    <location>
        <begin position="18"/>
        <end position="216"/>
    </location>
</feature>
<dbReference type="FunFam" id="3.40.1010.10:FF:000007">
    <property type="entry name" value="Ribosomal RNA small subunit methyltransferase I"/>
    <property type="match status" value="1"/>
</dbReference>
<accession>A0A3B1BMH5</accession>
<keyword evidence="5" id="KW-0949">S-adenosyl-L-methionine</keyword>
<dbReference type="EC" id="2.1.1.198" evidence="7"/>
<evidence type="ECO:0000256" key="3">
    <source>
        <dbReference type="ARBA" id="ARBA00022603"/>
    </source>
</evidence>
<evidence type="ECO:0000256" key="2">
    <source>
        <dbReference type="ARBA" id="ARBA00022552"/>
    </source>
</evidence>
<dbReference type="AlphaFoldDB" id="A0A3B1BMH5"/>
<sequence>MNLPKLKDTEPAEKSGALYLVGTPIGNLSDITARAIETLKQADIVAAEDTRHSQILLNHHNITATRLTSYHANNLDRATPALLRELKKGKNVALISDAGSPGISDPGAVLVREAVNCGITVIPVPGATAPILAITASGFPSARFIFEGFLPRKKGRKTLFESWTGEKRTILFFESPKRIVKTLKEIRENVGDRKICVVRELTKKFEEFLRGNIDDVIDNLEKRTQVKGEITVVIAPENFDRK</sequence>
<dbReference type="PIRSF" id="PIRSF005917">
    <property type="entry name" value="MTase_YraL"/>
    <property type="match status" value="1"/>
</dbReference>
<evidence type="ECO:0000313" key="7">
    <source>
        <dbReference type="EMBL" id="VAX19566.1"/>
    </source>
</evidence>
<dbReference type="EMBL" id="UOGC01000091">
    <property type="protein sequence ID" value="VAX19566.1"/>
    <property type="molecule type" value="Genomic_DNA"/>
</dbReference>
<dbReference type="FunFam" id="3.30.950.10:FF:000002">
    <property type="entry name" value="Ribosomal RNA small subunit methyltransferase I"/>
    <property type="match status" value="1"/>
</dbReference>
<dbReference type="Gene3D" id="3.40.1010.10">
    <property type="entry name" value="Cobalt-precorrin-4 Transmethylase, Domain 1"/>
    <property type="match status" value="1"/>
</dbReference>
<keyword evidence="1" id="KW-0963">Cytoplasm</keyword>
<dbReference type="InterPro" id="IPR014777">
    <property type="entry name" value="4pyrrole_Mease_sub1"/>
</dbReference>
<dbReference type="GO" id="GO:0032259">
    <property type="term" value="P:methylation"/>
    <property type="evidence" value="ECO:0007669"/>
    <property type="project" value="UniProtKB-KW"/>
</dbReference>
<dbReference type="GO" id="GO:0006364">
    <property type="term" value="P:rRNA processing"/>
    <property type="evidence" value="ECO:0007669"/>
    <property type="project" value="UniProtKB-KW"/>
</dbReference>
<reference evidence="7" key="1">
    <citation type="submission" date="2018-06" db="EMBL/GenBank/DDBJ databases">
        <authorList>
            <person name="Zhirakovskaya E."/>
        </authorList>
    </citation>
    <scope>NUCLEOTIDE SEQUENCE</scope>
</reference>
<dbReference type="InterPro" id="IPR008189">
    <property type="entry name" value="rRNA_ssu_MeTfrase_I"/>
</dbReference>